<gene>
    <name evidence="1" type="ORF">BDV96DRAFT_595430</name>
</gene>
<dbReference type="AlphaFoldDB" id="A0A6A5ZLU3"/>
<keyword evidence="2" id="KW-1185">Reference proteome</keyword>
<evidence type="ECO:0000313" key="2">
    <source>
        <dbReference type="Proteomes" id="UP000799770"/>
    </source>
</evidence>
<evidence type="ECO:0000313" key="1">
    <source>
        <dbReference type="EMBL" id="KAF2119807.1"/>
    </source>
</evidence>
<proteinExistence type="predicted"/>
<dbReference type="PANTHER" id="PTHR40254:SF1">
    <property type="entry name" value="BLR0577 PROTEIN"/>
    <property type="match status" value="1"/>
</dbReference>
<name>A0A6A5ZLU3_9PLEO</name>
<dbReference type="PANTHER" id="PTHR40254">
    <property type="entry name" value="BLR0577 PROTEIN"/>
    <property type="match status" value="1"/>
</dbReference>
<dbReference type="OrthoDB" id="3537726at2759"/>
<protein>
    <submittedName>
        <fullName evidence="1">Uncharacterized protein</fullName>
    </submittedName>
</protein>
<dbReference type="EMBL" id="ML977314">
    <property type="protein sequence ID" value="KAF2119807.1"/>
    <property type="molecule type" value="Genomic_DNA"/>
</dbReference>
<accession>A0A6A5ZLU3</accession>
<organism evidence="1 2">
    <name type="scientific">Lophiotrema nucula</name>
    <dbReference type="NCBI Taxonomy" id="690887"/>
    <lineage>
        <taxon>Eukaryota</taxon>
        <taxon>Fungi</taxon>
        <taxon>Dikarya</taxon>
        <taxon>Ascomycota</taxon>
        <taxon>Pezizomycotina</taxon>
        <taxon>Dothideomycetes</taxon>
        <taxon>Pleosporomycetidae</taxon>
        <taxon>Pleosporales</taxon>
        <taxon>Lophiotremataceae</taxon>
        <taxon>Lophiotrema</taxon>
    </lineage>
</organism>
<dbReference type="Proteomes" id="UP000799770">
    <property type="component" value="Unassembled WGS sequence"/>
</dbReference>
<sequence>MISRGGRLPKIQPRDAAEPYRHRGTLHVLARDLEASRPQLGALQPLSRRLLNELHMDRWHSSEYDVDVVERFAADLREAEVGGASWRPLADSAVTLFETFWACFTDEEKECFLRDCNSLWHSLVHAMPFQTAARLQPLLSSGRIEVTHFDNVKPSPAGFTVLVGNREILSQYLVEATGLEVNVPCIKSPLIHCLLLNGMLEAHPASGFSVDQYSLESKRTPGLYVIGSLTTGVHFYTNGIDCNARHALQIKRHLASKPCQRPAHCAIILSMASHCQRGLLETAMPELPRNDIIPFLFLLVELNPSSEASDRTKHDNEQQRSMSRTLATLQEGGFTLTATSDINDLSSILEKTHIDIGVLFADRESTRRLCWTALDQSFSRCTIPHRLGVQIFLPRNLRRPDVGALSRRLLATLERKRDLHSYYILRPTPTSFAFIVAAVVHRTMAGDSTSNEAAEVVRQLFPDQHLAAPVDVELEPLLNHMKREIRSVVRNIPQIQHHSPGPWNRRFVAALRFTIDTLFNGCTSNDLGRLTVNQIAMNIQQNQPVQDDQDMEEVAFSIYQHLTIASLGLITVLFCWHGTSPPRYALIRSFIQRIGAVPRTRAETARPGNLLYSRSLKLYSLLNVGRLRVRWTPYLGEHLALDVATRTLYLFQYPSVCVLALCESQPRYKRLIQQ</sequence>
<dbReference type="InterPro" id="IPR052189">
    <property type="entry name" value="L-asp_N-monooxygenase_NS-form"/>
</dbReference>
<reference evidence="1" key="1">
    <citation type="journal article" date="2020" name="Stud. Mycol.">
        <title>101 Dothideomycetes genomes: a test case for predicting lifestyles and emergence of pathogens.</title>
        <authorList>
            <person name="Haridas S."/>
            <person name="Albert R."/>
            <person name="Binder M."/>
            <person name="Bloem J."/>
            <person name="Labutti K."/>
            <person name="Salamov A."/>
            <person name="Andreopoulos B."/>
            <person name="Baker S."/>
            <person name="Barry K."/>
            <person name="Bills G."/>
            <person name="Bluhm B."/>
            <person name="Cannon C."/>
            <person name="Castanera R."/>
            <person name="Culley D."/>
            <person name="Daum C."/>
            <person name="Ezra D."/>
            <person name="Gonzalez J."/>
            <person name="Henrissat B."/>
            <person name="Kuo A."/>
            <person name="Liang C."/>
            <person name="Lipzen A."/>
            <person name="Lutzoni F."/>
            <person name="Magnuson J."/>
            <person name="Mondo S."/>
            <person name="Nolan M."/>
            <person name="Ohm R."/>
            <person name="Pangilinan J."/>
            <person name="Park H.-J."/>
            <person name="Ramirez L."/>
            <person name="Alfaro M."/>
            <person name="Sun H."/>
            <person name="Tritt A."/>
            <person name="Yoshinaga Y."/>
            <person name="Zwiers L.-H."/>
            <person name="Turgeon B."/>
            <person name="Goodwin S."/>
            <person name="Spatafora J."/>
            <person name="Crous P."/>
            <person name="Grigoriev I."/>
        </authorList>
    </citation>
    <scope>NUCLEOTIDE SEQUENCE</scope>
    <source>
        <strain evidence="1">CBS 627.86</strain>
    </source>
</reference>